<proteinExistence type="predicted"/>
<organism evidence="2">
    <name type="scientific">Oryza glumipatula</name>
    <dbReference type="NCBI Taxonomy" id="40148"/>
    <lineage>
        <taxon>Eukaryota</taxon>
        <taxon>Viridiplantae</taxon>
        <taxon>Streptophyta</taxon>
        <taxon>Embryophyta</taxon>
        <taxon>Tracheophyta</taxon>
        <taxon>Spermatophyta</taxon>
        <taxon>Magnoliopsida</taxon>
        <taxon>Liliopsida</taxon>
        <taxon>Poales</taxon>
        <taxon>Poaceae</taxon>
        <taxon>BOP clade</taxon>
        <taxon>Oryzoideae</taxon>
        <taxon>Oryzeae</taxon>
        <taxon>Oryzinae</taxon>
        <taxon>Oryza</taxon>
    </lineage>
</organism>
<dbReference type="EnsemblPlants" id="OGLUM01G47300.1">
    <property type="protein sequence ID" value="OGLUM01G47300.1"/>
    <property type="gene ID" value="OGLUM01G47300"/>
</dbReference>
<dbReference type="Proteomes" id="UP000026961">
    <property type="component" value="Chromosome 1"/>
</dbReference>
<dbReference type="AlphaFoldDB" id="A0A0D9YJN9"/>
<keyword evidence="3" id="KW-1185">Reference proteome</keyword>
<evidence type="ECO:0000313" key="2">
    <source>
        <dbReference type="EnsemblPlants" id="OGLUM01G47300.1"/>
    </source>
</evidence>
<reference evidence="2" key="2">
    <citation type="submission" date="2015-04" db="UniProtKB">
        <authorList>
            <consortium name="EnsemblPlants"/>
        </authorList>
    </citation>
    <scope>IDENTIFICATION</scope>
</reference>
<evidence type="ECO:0000256" key="1">
    <source>
        <dbReference type="SAM" id="MobiDB-lite"/>
    </source>
</evidence>
<sequence length="148" mass="16911">MCDFLLKLLRAGSMVGTDAALLQELESRAVHTSPSQLSRPGYGRLTSRRSRPRRACQRPTSLTRRRFQPQPPSTPDKHMDFVGLLCCNTSLPNIYVASTSILEVEAIDKHYQQQKQDEKDLDTYWYEQTDLNPCTAQLHCPLQMDLES</sequence>
<reference evidence="2" key="3">
    <citation type="submission" date="2018-05" db="EMBL/GenBank/DDBJ databases">
        <title>OgluRS3 (Oryza glumaepatula Reference Sequence Version 3).</title>
        <authorList>
            <person name="Zhang J."/>
            <person name="Kudrna D."/>
            <person name="Lee S."/>
            <person name="Talag J."/>
            <person name="Welchert J."/>
            <person name="Wing R.A."/>
        </authorList>
    </citation>
    <scope>NUCLEOTIDE SEQUENCE [LARGE SCALE GENOMIC DNA]</scope>
</reference>
<dbReference type="HOGENOM" id="CLU_1761595_0_0_1"/>
<protein>
    <submittedName>
        <fullName evidence="2">Uncharacterized protein</fullName>
    </submittedName>
</protein>
<dbReference type="Gramene" id="OGLUM01G47300.1">
    <property type="protein sequence ID" value="OGLUM01G47300.1"/>
    <property type="gene ID" value="OGLUM01G47300"/>
</dbReference>
<reference evidence="2" key="1">
    <citation type="submission" date="2013-08" db="EMBL/GenBank/DDBJ databases">
        <title>Oryza genome evolution.</title>
        <authorList>
            <person name="Wing R.A."/>
            <person name="Panaud O."/>
            <person name="Oliveira A.C."/>
        </authorList>
    </citation>
    <scope>NUCLEOTIDE SEQUENCE</scope>
</reference>
<feature type="region of interest" description="Disordered" evidence="1">
    <location>
        <begin position="29"/>
        <end position="75"/>
    </location>
</feature>
<feature type="compositionally biased region" description="Basic residues" evidence="1">
    <location>
        <begin position="46"/>
        <end position="56"/>
    </location>
</feature>
<accession>A0A0D9YJN9</accession>
<evidence type="ECO:0000313" key="3">
    <source>
        <dbReference type="Proteomes" id="UP000026961"/>
    </source>
</evidence>
<name>A0A0D9YJN9_9ORYZ</name>